<evidence type="ECO:0000256" key="5">
    <source>
        <dbReference type="ARBA" id="ARBA00023002"/>
    </source>
</evidence>
<evidence type="ECO:0000256" key="3">
    <source>
        <dbReference type="ARBA" id="ARBA00022559"/>
    </source>
</evidence>
<keyword evidence="3 13" id="KW-0575">Peroxidase</keyword>
<dbReference type="Gene3D" id="3.40.30.10">
    <property type="entry name" value="Glutaredoxin"/>
    <property type="match status" value="1"/>
</dbReference>
<dbReference type="GO" id="GO:0008379">
    <property type="term" value="F:thioredoxin peroxidase activity"/>
    <property type="evidence" value="ECO:0007669"/>
    <property type="project" value="TreeGrafter"/>
</dbReference>
<dbReference type="PIRSF" id="PIRSF000239">
    <property type="entry name" value="AHPC"/>
    <property type="match status" value="1"/>
</dbReference>
<dbReference type="EMBL" id="DUGC01000099">
    <property type="protein sequence ID" value="HIH10250.1"/>
    <property type="molecule type" value="Genomic_DNA"/>
</dbReference>
<evidence type="ECO:0000256" key="7">
    <source>
        <dbReference type="ARBA" id="ARBA00023284"/>
    </source>
</evidence>
<comment type="catalytic activity">
    <reaction evidence="10">
        <text>a hydroperoxide + [thioredoxin]-dithiol = an alcohol + [thioredoxin]-disulfide + H2O</text>
        <dbReference type="Rhea" id="RHEA:62620"/>
        <dbReference type="Rhea" id="RHEA-COMP:10698"/>
        <dbReference type="Rhea" id="RHEA-COMP:10700"/>
        <dbReference type="ChEBI" id="CHEBI:15377"/>
        <dbReference type="ChEBI" id="CHEBI:29950"/>
        <dbReference type="ChEBI" id="CHEBI:30879"/>
        <dbReference type="ChEBI" id="CHEBI:35924"/>
        <dbReference type="ChEBI" id="CHEBI:50058"/>
        <dbReference type="EC" id="1.11.1.24"/>
    </reaction>
</comment>
<keyword evidence="4" id="KW-0049">Antioxidant</keyword>
<dbReference type="AlphaFoldDB" id="A0A7J4IZG9"/>
<keyword evidence="5 13" id="KW-0560">Oxidoreductase</keyword>
<dbReference type="InterPro" id="IPR024706">
    <property type="entry name" value="Peroxiredoxin_AhpC-typ"/>
</dbReference>
<dbReference type="InterPro" id="IPR036249">
    <property type="entry name" value="Thioredoxin-like_sf"/>
</dbReference>
<dbReference type="FunFam" id="3.40.30.10:FF:000007">
    <property type="entry name" value="Thioredoxin-dependent thiol peroxidase"/>
    <property type="match status" value="1"/>
</dbReference>
<evidence type="ECO:0000259" key="12">
    <source>
        <dbReference type="PROSITE" id="PS51352"/>
    </source>
</evidence>
<comment type="caution">
    <text evidence="13">The sequence shown here is derived from an EMBL/GenBank/DDBJ whole genome shotgun (WGS) entry which is preliminary data.</text>
</comment>
<comment type="subunit">
    <text evidence="1">Monomer.</text>
</comment>
<dbReference type="PANTHER" id="PTHR42801:SF4">
    <property type="entry name" value="AHPC_TSA FAMILY PROTEIN"/>
    <property type="match status" value="1"/>
</dbReference>
<feature type="domain" description="Thioredoxin" evidence="12">
    <location>
        <begin position="2"/>
        <end position="152"/>
    </location>
</feature>
<feature type="active site" description="Cysteine sulfenic acid (-SOH) intermediate; for peroxidase activity" evidence="11">
    <location>
        <position position="44"/>
    </location>
</feature>
<evidence type="ECO:0000256" key="6">
    <source>
        <dbReference type="ARBA" id="ARBA00023157"/>
    </source>
</evidence>
<proteinExistence type="inferred from homology"/>
<keyword evidence="7" id="KW-0676">Redox-active center</keyword>
<dbReference type="CDD" id="cd03017">
    <property type="entry name" value="PRX_BCP"/>
    <property type="match status" value="1"/>
</dbReference>
<protein>
    <recommendedName>
        <fullName evidence="2">thioredoxin-dependent peroxiredoxin</fullName>
        <ecNumber evidence="2">1.11.1.24</ecNumber>
    </recommendedName>
    <alternativeName>
        <fullName evidence="8">Thioredoxin peroxidase</fullName>
    </alternativeName>
</protein>
<dbReference type="PROSITE" id="PS51352">
    <property type="entry name" value="THIOREDOXIN_2"/>
    <property type="match status" value="1"/>
</dbReference>
<evidence type="ECO:0000256" key="8">
    <source>
        <dbReference type="ARBA" id="ARBA00032824"/>
    </source>
</evidence>
<dbReference type="PANTHER" id="PTHR42801">
    <property type="entry name" value="THIOREDOXIN-DEPENDENT PEROXIDE REDUCTASE"/>
    <property type="match status" value="1"/>
</dbReference>
<evidence type="ECO:0000313" key="13">
    <source>
        <dbReference type="EMBL" id="HIH10250.1"/>
    </source>
</evidence>
<dbReference type="InterPro" id="IPR000866">
    <property type="entry name" value="AhpC/TSA"/>
</dbReference>
<evidence type="ECO:0000256" key="9">
    <source>
        <dbReference type="ARBA" id="ARBA00038489"/>
    </source>
</evidence>
<dbReference type="SUPFAM" id="SSF52833">
    <property type="entry name" value="Thioredoxin-like"/>
    <property type="match status" value="1"/>
</dbReference>
<evidence type="ECO:0000313" key="14">
    <source>
        <dbReference type="Proteomes" id="UP000565078"/>
    </source>
</evidence>
<evidence type="ECO:0000256" key="1">
    <source>
        <dbReference type="ARBA" id="ARBA00011245"/>
    </source>
</evidence>
<reference evidence="14" key="1">
    <citation type="journal article" date="2020" name="bioRxiv">
        <title>A rank-normalized archaeal taxonomy based on genome phylogeny resolves widespread incomplete and uneven classifications.</title>
        <authorList>
            <person name="Rinke C."/>
            <person name="Chuvochina M."/>
            <person name="Mussig A.J."/>
            <person name="Chaumeil P.-A."/>
            <person name="Waite D.W."/>
            <person name="Whitman W.B."/>
            <person name="Parks D.H."/>
            <person name="Hugenholtz P."/>
        </authorList>
    </citation>
    <scope>NUCLEOTIDE SEQUENCE [LARGE SCALE GENOMIC DNA]</scope>
</reference>
<name>A0A7J4IZG9_9ARCH</name>
<sequence>MIAKGTMAPEFFLKDQEGKGHRLSDYRGRKVALYFYPKDNTAGCTAQGCNIRDNFALLKSKGIVVFGVSKDSVGSHKNFAAKYHFNFPILSDEKGEVIGKYGVWKEKSMWGKTFMGVQRATFLIDESGTVVNVIEKADTENHSKQILKGFFLQNSQ</sequence>
<accession>A0A7J4IZG9</accession>
<keyword evidence="6" id="KW-1015">Disulfide bond</keyword>
<dbReference type="GO" id="GO:0045454">
    <property type="term" value="P:cell redox homeostasis"/>
    <property type="evidence" value="ECO:0007669"/>
    <property type="project" value="TreeGrafter"/>
</dbReference>
<dbReference type="InterPro" id="IPR050924">
    <property type="entry name" value="Peroxiredoxin_BCP/PrxQ"/>
</dbReference>
<comment type="similarity">
    <text evidence="9">Belongs to the peroxiredoxin family. BCP/PrxQ subfamily.</text>
</comment>
<evidence type="ECO:0000256" key="2">
    <source>
        <dbReference type="ARBA" id="ARBA00013017"/>
    </source>
</evidence>
<dbReference type="Proteomes" id="UP000565078">
    <property type="component" value="Unassembled WGS sequence"/>
</dbReference>
<evidence type="ECO:0000256" key="11">
    <source>
        <dbReference type="PIRSR" id="PIRSR000239-1"/>
    </source>
</evidence>
<dbReference type="NCBIfam" id="NF006960">
    <property type="entry name" value="PRK09437.1"/>
    <property type="match status" value="1"/>
</dbReference>
<evidence type="ECO:0000256" key="4">
    <source>
        <dbReference type="ARBA" id="ARBA00022862"/>
    </source>
</evidence>
<organism evidence="13 14">
    <name type="scientific">Candidatus Iainarchaeum sp</name>
    <dbReference type="NCBI Taxonomy" id="3101447"/>
    <lineage>
        <taxon>Archaea</taxon>
        <taxon>Candidatus Iainarchaeota</taxon>
        <taxon>Candidatus Iainarchaeia</taxon>
        <taxon>Candidatus Iainarchaeales</taxon>
        <taxon>Candidatus Iainarchaeaceae</taxon>
        <taxon>Candidatus Iainarchaeum</taxon>
    </lineage>
</organism>
<gene>
    <name evidence="13" type="primary">bcp</name>
    <name evidence="13" type="ORF">HA254_06320</name>
</gene>
<dbReference type="GO" id="GO:0005737">
    <property type="term" value="C:cytoplasm"/>
    <property type="evidence" value="ECO:0007669"/>
    <property type="project" value="TreeGrafter"/>
</dbReference>
<dbReference type="InterPro" id="IPR013766">
    <property type="entry name" value="Thioredoxin_domain"/>
</dbReference>
<evidence type="ECO:0000256" key="10">
    <source>
        <dbReference type="ARBA" id="ARBA00049091"/>
    </source>
</evidence>
<dbReference type="GO" id="GO:0034599">
    <property type="term" value="P:cellular response to oxidative stress"/>
    <property type="evidence" value="ECO:0007669"/>
    <property type="project" value="TreeGrafter"/>
</dbReference>
<dbReference type="EC" id="1.11.1.24" evidence="2"/>
<dbReference type="Pfam" id="PF00578">
    <property type="entry name" value="AhpC-TSA"/>
    <property type="match status" value="1"/>
</dbReference>